<feature type="domain" description="Aminopeptidase N-like N-terminal" evidence="14">
    <location>
        <begin position="47"/>
        <end position="236"/>
    </location>
</feature>
<dbReference type="Gene3D" id="1.25.10.10">
    <property type="entry name" value="Leucine-rich Repeat Variant"/>
    <property type="match status" value="1"/>
</dbReference>
<sequence>MRKVSLVILALGILPRLWAQQQEEPTPDTSWKTEYRESAPRINDLVHTKLDVKFDYSKSYMNGKAWITLAPHFYPTDTLTLDAKGMEIHKVAIVKGGSTQPLKYQYDGWQMNINLDKTYKGGEQYTVYIEYTAKPDEVKVQGSAAITDAKGLYFINPKGEEKDKPTQIWTQGETEATSVWCPTIDKPDQKTTNEFIMTVPAKYVTLSNGKLVSQKNNGDGTRTDDWKMELPHAPYLFFMGVGDYSVIKDSYKGKEVNYYVEKEYAPVAKKIFGNTPEMMGFYSRILGVEYPWAKYSQIVGRDYVSGAMENTTATLHQENAQQDARELVDGNGWESTIAHELFHQWFGDLVTCESWSNLTLNESFANYSETLWDEYKYGKDAGDAQNFGDMQGYLQSGSEKKDLVRFYYNDKEAMFDAVSYNKGGRILHMLRSYVGDSAFFKALNLYLTTNKFKTGEAHQLRLAFEEVTGKDMNWYWNQWYYGAGHPKLTIDYNYDDAAKKVQVTVKQTQAGNKVFTLPVAIDIYTGAEKVRHNVWVKQKEETFSFPYDKHPDLVNFDGKKTLLTEKQDNKTLENFIHQYKYAGTYLDRREAIDTASKIQGNPKAQELMLLALKDKYFGLRSFAIGRLDLKNNEALRKQAEPILAEIAQNDPKATVRASALGALVQCNNGAYKSLFTKHVNDSSYTVAGMSLEALFKLDSAAAVAEAKRLAKFPSKGKLIEAITTIMIKSGNENNFDIVAKLFGDMPISQAKFNLLIPFCQFLGDVKDTEKVKKGVDLVIEFRDALAAYGLVPYVNDKLTTIVIKKKEAANAPAAQIEYIKAKMESSGDKKGF</sequence>
<dbReference type="InterPro" id="IPR011989">
    <property type="entry name" value="ARM-like"/>
</dbReference>
<comment type="similarity">
    <text evidence="3">Belongs to the peptidase M1 family.</text>
</comment>
<evidence type="ECO:0000256" key="3">
    <source>
        <dbReference type="ARBA" id="ARBA00010136"/>
    </source>
</evidence>
<feature type="chain" id="PRO_5047544845" description="Aminopeptidase N" evidence="12">
    <location>
        <begin position="20"/>
        <end position="832"/>
    </location>
</feature>
<keyword evidence="7" id="KW-0645">Protease</keyword>
<dbReference type="CDD" id="cd09603">
    <property type="entry name" value="M1_APN_like"/>
    <property type="match status" value="1"/>
</dbReference>
<dbReference type="InterPro" id="IPR050344">
    <property type="entry name" value="Peptidase_M1_aminopeptidases"/>
</dbReference>
<keyword evidence="16" id="KW-1185">Reference proteome</keyword>
<evidence type="ECO:0000256" key="4">
    <source>
        <dbReference type="ARBA" id="ARBA00012564"/>
    </source>
</evidence>
<name>A0ABX3NV54_9BACT</name>
<dbReference type="Gene3D" id="2.60.40.1730">
    <property type="entry name" value="tricorn interacting facor f3 domain"/>
    <property type="match status" value="1"/>
</dbReference>
<dbReference type="InterPro" id="IPR042097">
    <property type="entry name" value="Aminopeptidase_N-like_N_sf"/>
</dbReference>
<evidence type="ECO:0000259" key="13">
    <source>
        <dbReference type="Pfam" id="PF01433"/>
    </source>
</evidence>
<dbReference type="SUPFAM" id="SSF48371">
    <property type="entry name" value="ARM repeat"/>
    <property type="match status" value="1"/>
</dbReference>
<evidence type="ECO:0000256" key="2">
    <source>
        <dbReference type="ARBA" id="ARBA00001947"/>
    </source>
</evidence>
<evidence type="ECO:0000256" key="8">
    <source>
        <dbReference type="ARBA" id="ARBA00022723"/>
    </source>
</evidence>
<dbReference type="InterPro" id="IPR001930">
    <property type="entry name" value="Peptidase_M1"/>
</dbReference>
<gene>
    <name evidence="15" type="ORF">A4D02_05150</name>
</gene>
<dbReference type="Pfam" id="PF01433">
    <property type="entry name" value="Peptidase_M1"/>
    <property type="match status" value="1"/>
</dbReference>
<proteinExistence type="inferred from homology"/>
<evidence type="ECO:0000256" key="12">
    <source>
        <dbReference type="SAM" id="SignalP"/>
    </source>
</evidence>
<organism evidence="15 16">
    <name type="scientific">Niastella koreensis</name>
    <dbReference type="NCBI Taxonomy" id="354356"/>
    <lineage>
        <taxon>Bacteria</taxon>
        <taxon>Pseudomonadati</taxon>
        <taxon>Bacteroidota</taxon>
        <taxon>Chitinophagia</taxon>
        <taxon>Chitinophagales</taxon>
        <taxon>Chitinophagaceae</taxon>
        <taxon>Niastella</taxon>
    </lineage>
</organism>
<dbReference type="RefSeq" id="WP_014221288.1">
    <property type="nucleotide sequence ID" value="NZ_LWBO01000012.1"/>
</dbReference>
<evidence type="ECO:0000256" key="1">
    <source>
        <dbReference type="ARBA" id="ARBA00000098"/>
    </source>
</evidence>
<comment type="cofactor">
    <cofactor evidence="2">
        <name>Zn(2+)</name>
        <dbReference type="ChEBI" id="CHEBI:29105"/>
    </cofactor>
</comment>
<keyword evidence="9" id="KW-0378">Hydrolase</keyword>
<evidence type="ECO:0000313" key="16">
    <source>
        <dbReference type="Proteomes" id="UP000192277"/>
    </source>
</evidence>
<accession>A0ABX3NV54</accession>
<evidence type="ECO:0000259" key="14">
    <source>
        <dbReference type="Pfam" id="PF17900"/>
    </source>
</evidence>
<dbReference type="InterPro" id="IPR016024">
    <property type="entry name" value="ARM-type_fold"/>
</dbReference>
<evidence type="ECO:0000313" key="15">
    <source>
        <dbReference type="EMBL" id="OQP48114.1"/>
    </source>
</evidence>
<keyword evidence="6" id="KW-0031">Aminopeptidase</keyword>
<evidence type="ECO:0000256" key="10">
    <source>
        <dbReference type="ARBA" id="ARBA00022833"/>
    </source>
</evidence>
<evidence type="ECO:0000256" key="6">
    <source>
        <dbReference type="ARBA" id="ARBA00022438"/>
    </source>
</evidence>
<feature type="domain" description="Peptidase M1 membrane alanine aminopeptidase" evidence="13">
    <location>
        <begin position="274"/>
        <end position="479"/>
    </location>
</feature>
<dbReference type="Pfam" id="PF17900">
    <property type="entry name" value="Peptidase_M1_N"/>
    <property type="match status" value="1"/>
</dbReference>
<dbReference type="PANTHER" id="PTHR11533:SF174">
    <property type="entry name" value="PUROMYCIN-SENSITIVE AMINOPEPTIDASE-RELATED"/>
    <property type="match status" value="1"/>
</dbReference>
<dbReference type="InterPro" id="IPR014782">
    <property type="entry name" value="Peptidase_M1_dom"/>
</dbReference>
<dbReference type="InterPro" id="IPR027268">
    <property type="entry name" value="Peptidase_M4/M1_CTD_sf"/>
</dbReference>
<dbReference type="EC" id="3.4.11.2" evidence="4"/>
<evidence type="ECO:0000256" key="7">
    <source>
        <dbReference type="ARBA" id="ARBA00022670"/>
    </source>
</evidence>
<comment type="caution">
    <text evidence="15">The sequence shown here is derived from an EMBL/GenBank/DDBJ whole genome shotgun (WGS) entry which is preliminary data.</text>
</comment>
<evidence type="ECO:0000256" key="11">
    <source>
        <dbReference type="ARBA" id="ARBA00023049"/>
    </source>
</evidence>
<dbReference type="SUPFAM" id="SSF63737">
    <property type="entry name" value="Leukotriene A4 hydrolase N-terminal domain"/>
    <property type="match status" value="1"/>
</dbReference>
<dbReference type="SUPFAM" id="SSF55486">
    <property type="entry name" value="Metalloproteases ('zincins'), catalytic domain"/>
    <property type="match status" value="1"/>
</dbReference>
<comment type="catalytic activity">
    <reaction evidence="1">
        <text>Release of an N-terminal amino acid, Xaa-|-Yaa- from a peptide, amide or arylamide. Xaa is preferably Ala, but may be most amino acids including Pro (slow action). When a terminal hydrophobic residue is followed by a prolyl residue, the two may be released as an intact Xaa-Pro dipeptide.</text>
        <dbReference type="EC" id="3.4.11.2"/>
    </reaction>
</comment>
<dbReference type="Gene3D" id="1.10.390.10">
    <property type="entry name" value="Neutral Protease Domain 2"/>
    <property type="match status" value="1"/>
</dbReference>
<dbReference type="PANTHER" id="PTHR11533">
    <property type="entry name" value="PROTEASE M1 ZINC METALLOPROTEASE"/>
    <property type="match status" value="1"/>
</dbReference>
<keyword evidence="11" id="KW-0482">Metalloprotease</keyword>
<dbReference type="PRINTS" id="PR00756">
    <property type="entry name" value="ALADIPTASE"/>
</dbReference>
<evidence type="ECO:0000256" key="9">
    <source>
        <dbReference type="ARBA" id="ARBA00022801"/>
    </source>
</evidence>
<reference evidence="15 16" key="1">
    <citation type="submission" date="2016-04" db="EMBL/GenBank/DDBJ databases">
        <authorList>
            <person name="Chen L."/>
            <person name="Zhuang W."/>
            <person name="Wang G."/>
        </authorList>
    </citation>
    <scope>NUCLEOTIDE SEQUENCE [LARGE SCALE GENOMIC DNA]</scope>
    <source>
        <strain evidence="16">GR20</strain>
    </source>
</reference>
<dbReference type="EMBL" id="LWBO01000012">
    <property type="protein sequence ID" value="OQP48114.1"/>
    <property type="molecule type" value="Genomic_DNA"/>
</dbReference>
<keyword evidence="12" id="KW-0732">Signal</keyword>
<dbReference type="InterPro" id="IPR045357">
    <property type="entry name" value="Aminopeptidase_N-like_N"/>
</dbReference>
<keyword evidence="8" id="KW-0479">Metal-binding</keyword>
<feature type="signal peptide" evidence="12">
    <location>
        <begin position="1"/>
        <end position="19"/>
    </location>
</feature>
<keyword evidence="10" id="KW-0862">Zinc</keyword>
<dbReference type="Proteomes" id="UP000192277">
    <property type="component" value="Unassembled WGS sequence"/>
</dbReference>
<protein>
    <recommendedName>
        <fullName evidence="5">Aminopeptidase N</fullName>
        <ecNumber evidence="4">3.4.11.2</ecNumber>
    </recommendedName>
</protein>
<evidence type="ECO:0000256" key="5">
    <source>
        <dbReference type="ARBA" id="ARBA00015611"/>
    </source>
</evidence>